<feature type="compositionally biased region" description="Basic and acidic residues" evidence="1">
    <location>
        <begin position="540"/>
        <end position="552"/>
    </location>
</feature>
<dbReference type="InterPro" id="IPR010344">
    <property type="entry name" value="YbjH"/>
</dbReference>
<dbReference type="Gene3D" id="3.10.560.10">
    <property type="entry name" value="Outer membrane lipoprotein wza domain like"/>
    <property type="match status" value="1"/>
</dbReference>
<evidence type="ECO:0000256" key="1">
    <source>
        <dbReference type="SAM" id="MobiDB-lite"/>
    </source>
</evidence>
<dbReference type="InterPro" id="IPR010425">
    <property type="entry name" value="Caps_synth_GfcC-like_C"/>
</dbReference>
<feature type="chain" id="PRO_5018088560" evidence="2">
    <location>
        <begin position="33"/>
        <end position="991"/>
    </location>
</feature>
<feature type="region of interest" description="Disordered" evidence="1">
    <location>
        <begin position="654"/>
        <end position="689"/>
    </location>
</feature>
<evidence type="ECO:0000256" key="2">
    <source>
        <dbReference type="SAM" id="SignalP"/>
    </source>
</evidence>
<protein>
    <submittedName>
        <fullName evidence="4">YjbH domain-containing protein</fullName>
    </submittedName>
</protein>
<gene>
    <name evidence="4" type="ORF">EH244_16255</name>
</gene>
<feature type="region of interest" description="Disordered" evidence="1">
    <location>
        <begin position="971"/>
        <end position="991"/>
    </location>
</feature>
<evidence type="ECO:0000259" key="3">
    <source>
        <dbReference type="Pfam" id="PF06251"/>
    </source>
</evidence>
<sequence length="991" mass="108310">MRPPPPPGPITNPFRLSLLAAAIVLMTPSAHAAATDRSVGGAAQVRPGERLSDWLLRQPEDAAGPGLAWQVPQELLAQQYLKESLLVRAEAAVRSASPEERASREQLLSVLQSLPATGRVALGIVDPRWLQANPGQDPVLREGQRLAVPPAPLRSVTVVQPDGSFCQVAHEGGRSVLDYLGACDLGSGADWAWIAQPDGRTTRAGIGAWNAEPADEPAPGAWIWAPPRRMAALADLSEGLIKFLAVQGPSPQEPSTTAPPAANAPVFAAPTVAATLPEAVASQPRPLDISGNDWGETGLLQTPSARMGVAGDMRASLTSIWPYTRLNVMFQPFDWMEAGFRYTSISNRVYGPTFVDQSFKDKSIDLKVRLLEESTYLPQLALGFRDIGGTGLFSSEYLVAGKRVHDFDFSLGIGWGYLGSSGNIGNPFKLLGSRFDTRPRANTTGNANISSFFRGPAALFGGVQWRTPWDPLTLKLEYDGNDYQNEPLSSKLRRRSPINVGLAYRVSPKVTLSAGFERGDKFMIGLTLSSNLAASQSPKPADRPLPEFRPEAAPRSPGWATTAAEIEAQTEWIVERIAPKDDVLHVWVTDSNTVYRTARVEKAIAVLHHDAPDAIKTFVFHYAERGLAVHAQAIERAEWVAARIQALPPHAARAVSKRDYEPELARPDDKRSSPAQNTTATEAAAPETNAPWVRPRDKFTFGMAPSYGQIVGGPDAFLLYQIGIQATAEYRFSQRTWLSGAVNLRLADNYDKFTYTAPSDLPRVRTYQREYVTSRRFTIPSLQLTHVGQLSSNHYYSMYGGLLETMFAGVGAEWLYRPARSPVAFGVDINRVRQRDFNQDFGLRDYKVTTGHATLYWDTGWNGVMAKISAGQYLAGDRGVTLEVIRRFDNGFVLGAYATKTNVSSARFGEGSFDKGIYLSIPLDALLPRSSKFALGFAWSPLTRDGGARLGRSNTLYELTSVRDRGAFNFAAPPDNKPRAGDNILNFDRSP</sequence>
<name>A0A3P3EMG7_9BURK</name>
<dbReference type="Pfam" id="PF06082">
    <property type="entry name" value="YjbH"/>
    <property type="match status" value="1"/>
</dbReference>
<keyword evidence="2" id="KW-0732">Signal</keyword>
<accession>A0A3P3EMG7</accession>
<evidence type="ECO:0000313" key="4">
    <source>
        <dbReference type="EMBL" id="RRH87603.1"/>
    </source>
</evidence>
<feature type="compositionally biased region" description="Low complexity" evidence="1">
    <location>
        <begin position="677"/>
        <end position="689"/>
    </location>
</feature>
<dbReference type="Pfam" id="PF06251">
    <property type="entry name" value="Caps_syn_GfcC_C"/>
    <property type="match status" value="1"/>
</dbReference>
<feature type="compositionally biased region" description="Basic and acidic residues" evidence="1">
    <location>
        <begin position="656"/>
        <end position="672"/>
    </location>
</feature>
<dbReference type="AlphaFoldDB" id="A0A3P3EMG7"/>
<comment type="caution">
    <text evidence="4">The sequence shown here is derived from an EMBL/GenBank/DDBJ whole genome shotgun (WGS) entry which is preliminary data.</text>
</comment>
<proteinExistence type="predicted"/>
<dbReference type="Proteomes" id="UP000271590">
    <property type="component" value="Unassembled WGS sequence"/>
</dbReference>
<feature type="domain" description="Capsule biosynthesis GfcC-like C-terminal" evidence="3">
    <location>
        <begin position="167"/>
        <end position="226"/>
    </location>
</feature>
<organism evidence="4 5">
    <name type="scientific">Variovorax beijingensis</name>
    <dbReference type="NCBI Taxonomy" id="2496117"/>
    <lineage>
        <taxon>Bacteria</taxon>
        <taxon>Pseudomonadati</taxon>
        <taxon>Pseudomonadota</taxon>
        <taxon>Betaproteobacteria</taxon>
        <taxon>Burkholderiales</taxon>
        <taxon>Comamonadaceae</taxon>
        <taxon>Variovorax</taxon>
    </lineage>
</organism>
<feature type="signal peptide" evidence="2">
    <location>
        <begin position="1"/>
        <end position="32"/>
    </location>
</feature>
<reference evidence="4 5" key="1">
    <citation type="submission" date="2018-11" db="EMBL/GenBank/DDBJ databases">
        <title>The genome of Variovorax sp T529.</title>
        <authorList>
            <person name="Gao J."/>
        </authorList>
    </citation>
    <scope>NUCLEOTIDE SEQUENCE [LARGE SCALE GENOMIC DNA]</scope>
    <source>
        <strain evidence="4 5">T529</strain>
    </source>
</reference>
<feature type="region of interest" description="Disordered" evidence="1">
    <location>
        <begin position="533"/>
        <end position="560"/>
    </location>
</feature>
<evidence type="ECO:0000313" key="5">
    <source>
        <dbReference type="Proteomes" id="UP000271590"/>
    </source>
</evidence>
<dbReference type="EMBL" id="RQXU01000008">
    <property type="protein sequence ID" value="RRH87603.1"/>
    <property type="molecule type" value="Genomic_DNA"/>
</dbReference>